<evidence type="ECO:0000259" key="9">
    <source>
        <dbReference type="PROSITE" id="PS50006"/>
    </source>
</evidence>
<dbReference type="InterPro" id="IPR008984">
    <property type="entry name" value="SMAD_FHA_dom_sf"/>
</dbReference>
<gene>
    <name evidence="10" type="ORF">E8A74_24290</name>
</gene>
<accession>A0A4U1J940</accession>
<keyword evidence="11" id="KW-1185">Reference proteome</keyword>
<dbReference type="RefSeq" id="WP_136931451.1">
    <property type="nucleotide sequence ID" value="NZ_SSMQ01000026.1"/>
</dbReference>
<evidence type="ECO:0000313" key="11">
    <source>
        <dbReference type="Proteomes" id="UP000309215"/>
    </source>
</evidence>
<dbReference type="Proteomes" id="UP000309215">
    <property type="component" value="Unassembled WGS sequence"/>
</dbReference>
<evidence type="ECO:0000256" key="4">
    <source>
        <dbReference type="ARBA" id="ARBA00022801"/>
    </source>
</evidence>
<evidence type="ECO:0000256" key="8">
    <source>
        <dbReference type="SAM" id="Phobius"/>
    </source>
</evidence>
<evidence type="ECO:0000256" key="3">
    <source>
        <dbReference type="ARBA" id="ARBA00022729"/>
    </source>
</evidence>
<name>A0A4U1J940_9BACT</name>
<dbReference type="InterPro" id="IPR043504">
    <property type="entry name" value="Peptidase_S1_PA_chymotrypsin"/>
</dbReference>
<dbReference type="EC" id="3.4.21.-" evidence="6"/>
<dbReference type="SUPFAM" id="SSF49879">
    <property type="entry name" value="SMAD/FHA domain"/>
    <property type="match status" value="1"/>
</dbReference>
<organism evidence="10 11">
    <name type="scientific">Polyangium fumosum</name>
    <dbReference type="NCBI Taxonomy" id="889272"/>
    <lineage>
        <taxon>Bacteria</taxon>
        <taxon>Pseudomonadati</taxon>
        <taxon>Myxococcota</taxon>
        <taxon>Polyangia</taxon>
        <taxon>Polyangiales</taxon>
        <taxon>Polyangiaceae</taxon>
        <taxon>Polyangium</taxon>
    </lineage>
</organism>
<keyword evidence="4 6" id="KW-0378">Hydrolase</keyword>
<dbReference type="Gene3D" id="2.40.10.10">
    <property type="entry name" value="Trypsin-like serine proteases"/>
    <property type="match status" value="2"/>
</dbReference>
<dbReference type="SMART" id="SM00240">
    <property type="entry name" value="FHA"/>
    <property type="match status" value="1"/>
</dbReference>
<feature type="compositionally biased region" description="Basic and acidic residues" evidence="7">
    <location>
        <begin position="233"/>
        <end position="246"/>
    </location>
</feature>
<dbReference type="Gene3D" id="2.60.200.20">
    <property type="match status" value="1"/>
</dbReference>
<dbReference type="PROSITE" id="PS50006">
    <property type="entry name" value="FHA_DOMAIN"/>
    <property type="match status" value="1"/>
</dbReference>
<evidence type="ECO:0000313" key="10">
    <source>
        <dbReference type="EMBL" id="TKD03976.1"/>
    </source>
</evidence>
<evidence type="ECO:0000256" key="2">
    <source>
        <dbReference type="ARBA" id="ARBA00022670"/>
    </source>
</evidence>
<keyword evidence="8" id="KW-0472">Membrane</keyword>
<dbReference type="PRINTS" id="PR00839">
    <property type="entry name" value="V8PROTEASE"/>
</dbReference>
<evidence type="ECO:0000256" key="5">
    <source>
        <dbReference type="ARBA" id="ARBA00022825"/>
    </source>
</evidence>
<keyword evidence="3" id="KW-0732">Signal</keyword>
<dbReference type="Pfam" id="PF13365">
    <property type="entry name" value="Trypsin_2"/>
    <property type="match status" value="1"/>
</dbReference>
<dbReference type="InterPro" id="IPR009003">
    <property type="entry name" value="Peptidase_S1_PA"/>
</dbReference>
<keyword evidence="8" id="KW-0812">Transmembrane</keyword>
<reference evidence="10 11" key="1">
    <citation type="submission" date="2019-04" db="EMBL/GenBank/DDBJ databases">
        <authorList>
            <person name="Li Y."/>
            <person name="Wang J."/>
        </authorList>
    </citation>
    <scope>NUCLEOTIDE SEQUENCE [LARGE SCALE GENOMIC DNA]</scope>
    <source>
        <strain evidence="10 11">DSM 14668</strain>
    </source>
</reference>
<dbReference type="SUPFAM" id="SSF50494">
    <property type="entry name" value="Trypsin-like serine proteases"/>
    <property type="match status" value="1"/>
</dbReference>
<comment type="caution">
    <text evidence="10">The sequence shown here is derived from an EMBL/GenBank/DDBJ whole genome shotgun (WGS) entry which is preliminary data.</text>
</comment>
<dbReference type="OrthoDB" id="5492201at2"/>
<comment type="similarity">
    <text evidence="1 6">Belongs to the peptidase S1B family.</text>
</comment>
<sequence length="481" mass="51465">MNLRIVHIAGQKAGTSQIFERDVVRLGRAPDNDVVFDANHDREASGHHAELRREGGAWYVVDLGSRNGTFAGGQRVHQRHPLASGTEVSFGAKGPRILIELVPAAPPMAPLPPMPPMQPPPLGIAPAAAPPRMQIAQAVQPAPPAGARVGQRTIAMMISQAVAVASGRQKFGRTAELNAIVEEKVTAATASQRRTAYVLGALLVVALLALGGLIFWSTRSQDEIQHLREELAQMPPEDPRRKEIEGRLGNLHPSNASFGRNLYDRSKKGIFMLASKGEGFCTAFAVRPSMLATSAHCIQEAKAKGSVVALENEGRGQARFDVIEMRTHPSYRPTDQESITPDVGVVTIRGRSAVVLEIATKQELSGMGAGDDVYLIGFPGRLMDTTNPAATFLAAHIGRVTSASGRPAAYQDAWLVQHDAATTRGSNGSPVWSGQGKVIAVNSGGYLEEGEEKIAGRKTEVVKASPYKFGMRIDLVEALLK</sequence>
<evidence type="ECO:0000256" key="1">
    <source>
        <dbReference type="ARBA" id="ARBA00008764"/>
    </source>
</evidence>
<dbReference type="InterPro" id="IPR000253">
    <property type="entry name" value="FHA_dom"/>
</dbReference>
<dbReference type="InterPro" id="IPR008256">
    <property type="entry name" value="Peptidase_S1B"/>
</dbReference>
<keyword evidence="5 6" id="KW-0720">Serine protease</keyword>
<dbReference type="GO" id="GO:0008236">
    <property type="term" value="F:serine-type peptidase activity"/>
    <property type="evidence" value="ECO:0007669"/>
    <property type="project" value="UniProtKB-KW"/>
</dbReference>
<dbReference type="CDD" id="cd00060">
    <property type="entry name" value="FHA"/>
    <property type="match status" value="1"/>
</dbReference>
<feature type="region of interest" description="Disordered" evidence="7">
    <location>
        <begin position="233"/>
        <end position="252"/>
    </location>
</feature>
<dbReference type="GO" id="GO:0006508">
    <property type="term" value="P:proteolysis"/>
    <property type="evidence" value="ECO:0007669"/>
    <property type="project" value="UniProtKB-KW"/>
</dbReference>
<keyword evidence="8" id="KW-1133">Transmembrane helix</keyword>
<dbReference type="EMBL" id="SSMQ01000026">
    <property type="protein sequence ID" value="TKD03976.1"/>
    <property type="molecule type" value="Genomic_DNA"/>
</dbReference>
<keyword evidence="2 6" id="KW-0645">Protease</keyword>
<protein>
    <recommendedName>
        <fullName evidence="6">Serine protease</fullName>
        <ecNumber evidence="6">3.4.21.-</ecNumber>
    </recommendedName>
</protein>
<evidence type="ECO:0000256" key="6">
    <source>
        <dbReference type="RuleBase" id="RU004296"/>
    </source>
</evidence>
<feature type="transmembrane region" description="Helical" evidence="8">
    <location>
        <begin position="196"/>
        <end position="216"/>
    </location>
</feature>
<proteinExistence type="inferred from homology"/>
<evidence type="ECO:0000256" key="7">
    <source>
        <dbReference type="SAM" id="MobiDB-lite"/>
    </source>
</evidence>
<dbReference type="Pfam" id="PF00498">
    <property type="entry name" value="FHA"/>
    <property type="match status" value="1"/>
</dbReference>
<feature type="domain" description="FHA" evidence="9">
    <location>
        <begin position="24"/>
        <end position="76"/>
    </location>
</feature>
<dbReference type="AlphaFoldDB" id="A0A4U1J940"/>